<dbReference type="EC" id="4.3.2.7" evidence="1"/>
<keyword evidence="2" id="KW-0456">Lyase</keyword>
<dbReference type="InterPro" id="IPR036568">
    <property type="entry name" value="GGCT-like_sf"/>
</dbReference>
<dbReference type="HOGENOM" id="CLU_070703_1_2_3"/>
<reference evidence="4" key="1">
    <citation type="journal article" date="2013" name="Proc. Natl. Acad. Sci. U.S.A.">
        <title>Improving the coverage of the cyanobacterial phylum using diversity-driven genome sequencing.</title>
        <authorList>
            <person name="Shih P.M."/>
            <person name="Wu D."/>
            <person name="Latifi A."/>
            <person name="Axen S.D."/>
            <person name="Fewer D.P."/>
            <person name="Talla E."/>
            <person name="Calteau A."/>
            <person name="Cai F."/>
            <person name="Tandeau de Marsac N."/>
            <person name="Rippka R."/>
            <person name="Herdman M."/>
            <person name="Sivonen K."/>
            <person name="Coursin T."/>
            <person name="Laurent T."/>
            <person name="Goodwin L."/>
            <person name="Nolan M."/>
            <person name="Davenport K.W."/>
            <person name="Han C.S."/>
            <person name="Rubin E.M."/>
            <person name="Eisen J.A."/>
            <person name="Woyke T."/>
            <person name="Gugger M."/>
            <person name="Kerfeld C.A."/>
        </authorList>
    </citation>
    <scope>NUCLEOTIDE SEQUENCE [LARGE SCALE GENOMIC DNA]</scope>
    <source>
        <strain evidence="4">ATCC 29371 / PCC 7437</strain>
    </source>
</reference>
<dbReference type="EMBL" id="CP003653">
    <property type="protein sequence ID" value="AFZ37339.1"/>
    <property type="molecule type" value="Genomic_DNA"/>
</dbReference>
<dbReference type="AlphaFoldDB" id="K9XZ74"/>
<gene>
    <name evidence="3" type="ordered locus">Sta7437_3855</name>
</gene>
<dbReference type="KEGG" id="scs:Sta7437_3855"/>
<evidence type="ECO:0000313" key="4">
    <source>
        <dbReference type="Proteomes" id="UP000010473"/>
    </source>
</evidence>
<organism evidence="3 4">
    <name type="scientific">Stanieria cyanosphaera (strain ATCC 29371 / PCC 7437)</name>
    <dbReference type="NCBI Taxonomy" id="111780"/>
    <lineage>
        <taxon>Bacteria</taxon>
        <taxon>Bacillati</taxon>
        <taxon>Cyanobacteriota</taxon>
        <taxon>Cyanophyceae</taxon>
        <taxon>Pleurocapsales</taxon>
        <taxon>Dermocarpellaceae</taxon>
        <taxon>Stanieria</taxon>
    </lineage>
</organism>
<dbReference type="GO" id="GO:0005737">
    <property type="term" value="C:cytoplasm"/>
    <property type="evidence" value="ECO:0007669"/>
    <property type="project" value="TreeGrafter"/>
</dbReference>
<dbReference type="CDD" id="cd06661">
    <property type="entry name" value="GGCT_like"/>
    <property type="match status" value="1"/>
</dbReference>
<dbReference type="RefSeq" id="WP_015194998.1">
    <property type="nucleotide sequence ID" value="NC_019748.1"/>
</dbReference>
<accession>K9XZ74</accession>
<keyword evidence="4" id="KW-1185">Reference proteome</keyword>
<dbReference type="PANTHER" id="PTHR12192">
    <property type="entry name" value="CATION TRANSPORT PROTEIN CHAC-RELATED"/>
    <property type="match status" value="1"/>
</dbReference>
<evidence type="ECO:0000256" key="1">
    <source>
        <dbReference type="ARBA" id="ARBA00012344"/>
    </source>
</evidence>
<dbReference type="OrthoDB" id="9795692at2"/>
<dbReference type="GO" id="GO:0006751">
    <property type="term" value="P:glutathione catabolic process"/>
    <property type="evidence" value="ECO:0007669"/>
    <property type="project" value="InterPro"/>
</dbReference>
<dbReference type="InterPro" id="IPR013024">
    <property type="entry name" value="GGCT-like"/>
</dbReference>
<name>K9XZ74_STAC7</name>
<dbReference type="Gene3D" id="3.10.490.10">
    <property type="entry name" value="Gamma-glutamyl cyclotransferase-like"/>
    <property type="match status" value="1"/>
</dbReference>
<dbReference type="PANTHER" id="PTHR12192:SF2">
    <property type="entry name" value="GLUTATHIONE-SPECIFIC GAMMA-GLUTAMYLCYCLOTRANSFERASE 2"/>
    <property type="match status" value="1"/>
</dbReference>
<proteinExistence type="predicted"/>
<dbReference type="GO" id="GO:0061928">
    <property type="term" value="F:glutathione specific gamma-glutamylcyclotransferase activity"/>
    <property type="evidence" value="ECO:0007669"/>
    <property type="project" value="UniProtKB-EC"/>
</dbReference>
<evidence type="ECO:0000313" key="3">
    <source>
        <dbReference type="EMBL" id="AFZ37339.1"/>
    </source>
</evidence>
<dbReference type="STRING" id="111780.Sta7437_3855"/>
<dbReference type="InterPro" id="IPR006840">
    <property type="entry name" value="ChaC"/>
</dbReference>
<sequence>MGLTRADLKSQLLQKILIKSALNLPILTEDQLKQSIQEILHQKPNLSEVWVFGYGSLIWNPCIRYENRCIGKIYGWHRRFCLWTPIGRGTPENPGLVLGLERGGSCQGVAYSIAAEHLEKELLLLWRREMVADSYIPRWVKVFFGQQVINAIAFTINPNTPIYAKNLSTEIIVDCLATARGQLGSAAEYLHQTIEGLRAAEIKDKHLFHLHKQVALKQLS</sequence>
<dbReference type="SUPFAM" id="SSF110857">
    <property type="entry name" value="Gamma-glutamyl cyclotransferase-like"/>
    <property type="match status" value="1"/>
</dbReference>
<dbReference type="Pfam" id="PF04752">
    <property type="entry name" value="ChaC"/>
    <property type="match status" value="1"/>
</dbReference>
<dbReference type="Proteomes" id="UP000010473">
    <property type="component" value="Chromosome"/>
</dbReference>
<evidence type="ECO:0000256" key="2">
    <source>
        <dbReference type="ARBA" id="ARBA00023239"/>
    </source>
</evidence>
<protein>
    <recommendedName>
        <fullName evidence="1">glutathione-specific gamma-glutamylcyclotransferase</fullName>
        <ecNumber evidence="1">4.3.2.7</ecNumber>
    </recommendedName>
</protein>
<dbReference type="eggNOG" id="COG3703">
    <property type="taxonomic scope" value="Bacteria"/>
</dbReference>